<organism evidence="1 2">
    <name type="scientific">Dentiscutata heterogama</name>
    <dbReference type="NCBI Taxonomy" id="1316150"/>
    <lineage>
        <taxon>Eukaryota</taxon>
        <taxon>Fungi</taxon>
        <taxon>Fungi incertae sedis</taxon>
        <taxon>Mucoromycota</taxon>
        <taxon>Glomeromycotina</taxon>
        <taxon>Glomeromycetes</taxon>
        <taxon>Diversisporales</taxon>
        <taxon>Gigasporaceae</taxon>
        <taxon>Dentiscutata</taxon>
    </lineage>
</organism>
<evidence type="ECO:0000313" key="2">
    <source>
        <dbReference type="Proteomes" id="UP000789702"/>
    </source>
</evidence>
<accession>A0ACA9KQ06</accession>
<sequence length="106" mass="12720">MFNVLNSKRNIINDYDNFENFEALIIGESDLFYKTTFKRYDKHVILKPLIVSQRFALKDFIDEFNRYKNVKLHDNILQIFGLTMPDQFNITTNTTQIVGRLNQYFK</sequence>
<gene>
    <name evidence="1" type="ORF">DHETER_LOCUS2257</name>
</gene>
<reference evidence="1" key="1">
    <citation type="submission" date="2021-06" db="EMBL/GenBank/DDBJ databases">
        <authorList>
            <person name="Kallberg Y."/>
            <person name="Tangrot J."/>
            <person name="Rosling A."/>
        </authorList>
    </citation>
    <scope>NUCLEOTIDE SEQUENCE</scope>
    <source>
        <strain evidence="1">IL203A</strain>
    </source>
</reference>
<comment type="caution">
    <text evidence="1">The sequence shown here is derived from an EMBL/GenBank/DDBJ whole genome shotgun (WGS) entry which is preliminary data.</text>
</comment>
<dbReference type="EMBL" id="CAJVPU010001576">
    <property type="protein sequence ID" value="CAG8484053.1"/>
    <property type="molecule type" value="Genomic_DNA"/>
</dbReference>
<feature type="non-terminal residue" evidence="1">
    <location>
        <position position="106"/>
    </location>
</feature>
<proteinExistence type="predicted"/>
<protein>
    <submittedName>
        <fullName evidence="1">2600_t:CDS:1</fullName>
    </submittedName>
</protein>
<keyword evidence="2" id="KW-1185">Reference proteome</keyword>
<name>A0ACA9KQ06_9GLOM</name>
<dbReference type="Proteomes" id="UP000789702">
    <property type="component" value="Unassembled WGS sequence"/>
</dbReference>
<evidence type="ECO:0000313" key="1">
    <source>
        <dbReference type="EMBL" id="CAG8484053.1"/>
    </source>
</evidence>